<name>A0A512MDW2_9BACT</name>
<dbReference type="InterPro" id="IPR009056">
    <property type="entry name" value="Cyt_c-like_dom"/>
</dbReference>
<gene>
    <name evidence="6" type="ORF">BGE01nite_41730</name>
</gene>
<dbReference type="PANTHER" id="PTHR30600:SF4">
    <property type="entry name" value="CYTOCHROME C DOMAIN-CONTAINING PROTEIN"/>
    <property type="match status" value="1"/>
</dbReference>
<evidence type="ECO:0000256" key="1">
    <source>
        <dbReference type="ARBA" id="ARBA00022617"/>
    </source>
</evidence>
<organism evidence="6 7">
    <name type="scientific">Brevifollis gellanilyticus</name>
    <dbReference type="NCBI Taxonomy" id="748831"/>
    <lineage>
        <taxon>Bacteria</taxon>
        <taxon>Pseudomonadati</taxon>
        <taxon>Verrucomicrobiota</taxon>
        <taxon>Verrucomicrobiia</taxon>
        <taxon>Verrucomicrobiales</taxon>
        <taxon>Verrucomicrobiaceae</taxon>
    </lineage>
</organism>
<dbReference type="EMBL" id="BKAG01000038">
    <property type="protein sequence ID" value="GEP44882.1"/>
    <property type="molecule type" value="Genomic_DNA"/>
</dbReference>
<dbReference type="InterPro" id="IPR051395">
    <property type="entry name" value="Cytochrome_c_Peroxidase/MauG"/>
</dbReference>
<keyword evidence="3 4" id="KW-0408">Iron</keyword>
<dbReference type="PANTHER" id="PTHR30600">
    <property type="entry name" value="CYTOCHROME C PEROXIDASE-RELATED"/>
    <property type="match status" value="1"/>
</dbReference>
<dbReference type="SUPFAM" id="SSF46626">
    <property type="entry name" value="Cytochrome c"/>
    <property type="match status" value="1"/>
</dbReference>
<sequence length="371" mass="39051">MARHSGPPRAADPLPGLSNADLVAFADGRLEFNNREDAAGGLGPIFNRNSCAACHVQGGIGGAGTINVTRFGRTTNDIFDPLASLGGSLLQNMSIHPAAREVVPREANVIVRRQTTALFGLGLIEAIPDETILAGEVAGKPDGVLGRAAIITDVTTGDERVGRFGWKAQQATLLAFSADAYVNEMGITSRFFPTENAPNGKADVLATHDRVNDPEDTIDPVTGKADIDHSADFMRLLAPLPPRALTANATAGQALFTSTGCAVCHTPSMTTGVNVIAALSEKEVALYSDLLLHDMGRLGDGIVQADAGAREMKTAPLWGVRVSAPYLHDGRAPSIDAAVRAHDGEGLASRTRYTQLTAAERQQLIEFINSL</sequence>
<evidence type="ECO:0000259" key="5">
    <source>
        <dbReference type="PROSITE" id="PS51007"/>
    </source>
</evidence>
<dbReference type="GO" id="GO:0046872">
    <property type="term" value="F:metal ion binding"/>
    <property type="evidence" value="ECO:0007669"/>
    <property type="project" value="UniProtKB-KW"/>
</dbReference>
<keyword evidence="7" id="KW-1185">Reference proteome</keyword>
<evidence type="ECO:0000256" key="4">
    <source>
        <dbReference type="PROSITE-ProRule" id="PRU00433"/>
    </source>
</evidence>
<accession>A0A512MDW2</accession>
<dbReference type="GO" id="GO:0020037">
    <property type="term" value="F:heme binding"/>
    <property type="evidence" value="ECO:0007669"/>
    <property type="project" value="InterPro"/>
</dbReference>
<dbReference type="AlphaFoldDB" id="A0A512MDW2"/>
<dbReference type="GO" id="GO:0004130">
    <property type="term" value="F:cytochrome-c peroxidase activity"/>
    <property type="evidence" value="ECO:0007669"/>
    <property type="project" value="TreeGrafter"/>
</dbReference>
<keyword evidence="2 4" id="KW-0479">Metal-binding</keyword>
<evidence type="ECO:0000256" key="3">
    <source>
        <dbReference type="ARBA" id="ARBA00023004"/>
    </source>
</evidence>
<evidence type="ECO:0000256" key="2">
    <source>
        <dbReference type="ARBA" id="ARBA00022723"/>
    </source>
</evidence>
<reference evidence="6 7" key="1">
    <citation type="submission" date="2019-07" db="EMBL/GenBank/DDBJ databases">
        <title>Whole genome shotgun sequence of Brevifollis gellanilyticus NBRC 108608.</title>
        <authorList>
            <person name="Hosoyama A."/>
            <person name="Uohara A."/>
            <person name="Ohji S."/>
            <person name="Ichikawa N."/>
        </authorList>
    </citation>
    <scope>NUCLEOTIDE SEQUENCE [LARGE SCALE GENOMIC DNA]</scope>
    <source>
        <strain evidence="6 7">NBRC 108608</strain>
    </source>
</reference>
<dbReference type="Gene3D" id="1.10.760.10">
    <property type="entry name" value="Cytochrome c-like domain"/>
    <property type="match status" value="1"/>
</dbReference>
<dbReference type="InterPro" id="IPR036909">
    <property type="entry name" value="Cyt_c-like_dom_sf"/>
</dbReference>
<proteinExistence type="predicted"/>
<feature type="domain" description="Cytochrome c" evidence="5">
    <location>
        <begin position="247"/>
        <end position="371"/>
    </location>
</feature>
<dbReference type="InterPro" id="IPR010538">
    <property type="entry name" value="DHOR"/>
</dbReference>
<keyword evidence="1 4" id="KW-0349">Heme</keyword>
<comment type="caution">
    <text evidence="6">The sequence shown here is derived from an EMBL/GenBank/DDBJ whole genome shotgun (WGS) entry which is preliminary data.</text>
</comment>
<dbReference type="Pfam" id="PF06537">
    <property type="entry name" value="DHOR"/>
    <property type="match status" value="1"/>
</dbReference>
<evidence type="ECO:0000313" key="7">
    <source>
        <dbReference type="Proteomes" id="UP000321577"/>
    </source>
</evidence>
<dbReference type="GO" id="GO:0009055">
    <property type="term" value="F:electron transfer activity"/>
    <property type="evidence" value="ECO:0007669"/>
    <property type="project" value="InterPro"/>
</dbReference>
<dbReference type="Proteomes" id="UP000321577">
    <property type="component" value="Unassembled WGS sequence"/>
</dbReference>
<protein>
    <recommendedName>
        <fullName evidence="5">Cytochrome c domain-containing protein</fullName>
    </recommendedName>
</protein>
<evidence type="ECO:0000313" key="6">
    <source>
        <dbReference type="EMBL" id="GEP44882.1"/>
    </source>
</evidence>
<dbReference type="PROSITE" id="PS51007">
    <property type="entry name" value="CYTC"/>
    <property type="match status" value="1"/>
</dbReference>